<dbReference type="InterPro" id="IPR036908">
    <property type="entry name" value="RlpA-like_sf"/>
</dbReference>
<comment type="similarity">
    <text evidence="3 4">Belongs to the RlpA family.</text>
</comment>
<dbReference type="GO" id="GO:0008932">
    <property type="term" value="F:lytic endotransglycosylase activity"/>
    <property type="evidence" value="ECO:0007669"/>
    <property type="project" value="UniProtKB-UniRule"/>
</dbReference>
<dbReference type="Pfam" id="PF03330">
    <property type="entry name" value="DPBB_1"/>
    <property type="match status" value="1"/>
</dbReference>
<keyword evidence="3" id="KW-0732">Signal</keyword>
<evidence type="ECO:0000313" key="7">
    <source>
        <dbReference type="Proteomes" id="UP000564385"/>
    </source>
</evidence>
<keyword evidence="1 3" id="KW-0456">Lyase</keyword>
<name>A0A852VDW3_9BACT</name>
<keyword evidence="2 3" id="KW-0961">Cell wall biogenesis/degradation</keyword>
<dbReference type="EMBL" id="JACCCU010000002">
    <property type="protein sequence ID" value="NYF91063.1"/>
    <property type="molecule type" value="Genomic_DNA"/>
</dbReference>
<evidence type="ECO:0000256" key="3">
    <source>
        <dbReference type="HAMAP-Rule" id="MF_02071"/>
    </source>
</evidence>
<evidence type="ECO:0000259" key="5">
    <source>
        <dbReference type="Pfam" id="PF03330"/>
    </source>
</evidence>
<dbReference type="PANTHER" id="PTHR34183:SF1">
    <property type="entry name" value="ENDOLYTIC PEPTIDOGLYCAN TRANSGLYCOSYLASE RLPA"/>
    <property type="match status" value="1"/>
</dbReference>
<dbReference type="EC" id="4.2.2.-" evidence="3"/>
<dbReference type="InterPro" id="IPR012997">
    <property type="entry name" value="RplA"/>
</dbReference>
<dbReference type="Proteomes" id="UP000564385">
    <property type="component" value="Unassembled WGS sequence"/>
</dbReference>
<dbReference type="SUPFAM" id="SSF50685">
    <property type="entry name" value="Barwin-like endoglucanases"/>
    <property type="match status" value="1"/>
</dbReference>
<dbReference type="NCBIfam" id="TIGR00413">
    <property type="entry name" value="rlpA"/>
    <property type="match status" value="1"/>
</dbReference>
<reference evidence="6 7" key="1">
    <citation type="submission" date="2020-07" db="EMBL/GenBank/DDBJ databases">
        <title>Genomic Encyclopedia of Type Strains, Phase IV (KMG-V): Genome sequencing to study the core and pangenomes of soil and plant-associated prokaryotes.</title>
        <authorList>
            <person name="Whitman W."/>
        </authorList>
    </citation>
    <scope>NUCLEOTIDE SEQUENCE [LARGE SCALE GENOMIC DNA]</scope>
    <source>
        <strain evidence="6 7">M8UP22</strain>
    </source>
</reference>
<dbReference type="GO" id="GO:0071555">
    <property type="term" value="P:cell wall organization"/>
    <property type="evidence" value="ECO:0007669"/>
    <property type="project" value="UniProtKB-KW"/>
</dbReference>
<dbReference type="HAMAP" id="MF_02071">
    <property type="entry name" value="RlpA"/>
    <property type="match status" value="1"/>
</dbReference>
<dbReference type="InterPro" id="IPR034718">
    <property type="entry name" value="RlpA"/>
</dbReference>
<organism evidence="6 7">
    <name type="scientific">Tunturiibacter lichenicola</name>
    <dbReference type="NCBI Taxonomy" id="2051959"/>
    <lineage>
        <taxon>Bacteria</taxon>
        <taxon>Pseudomonadati</taxon>
        <taxon>Acidobacteriota</taxon>
        <taxon>Terriglobia</taxon>
        <taxon>Terriglobales</taxon>
        <taxon>Acidobacteriaceae</taxon>
        <taxon>Tunturiibacter</taxon>
    </lineage>
</organism>
<comment type="function">
    <text evidence="3">Lytic transglycosylase with a strong preference for naked glycan strands that lack stem peptides.</text>
</comment>
<evidence type="ECO:0000256" key="1">
    <source>
        <dbReference type="ARBA" id="ARBA00023239"/>
    </source>
</evidence>
<evidence type="ECO:0000313" key="6">
    <source>
        <dbReference type="EMBL" id="NYF91063.1"/>
    </source>
</evidence>
<dbReference type="Gene3D" id="2.40.40.10">
    <property type="entry name" value="RlpA-like domain"/>
    <property type="match status" value="1"/>
</dbReference>
<dbReference type="CDD" id="cd22268">
    <property type="entry name" value="DPBB_RlpA-like"/>
    <property type="match status" value="1"/>
</dbReference>
<protein>
    <recommendedName>
        <fullName evidence="3">Probable endolytic peptidoglycan transglycosylase RlpA</fullName>
        <ecNumber evidence="3">4.2.2.-</ecNumber>
    </recommendedName>
</protein>
<sequence length="171" mass="18659" precursor="true">MEQRPGNDRTAILTGRARTAVTLAAMVVLSAFATDNANPASARPTDPVPVMHDVTTSEIVNTVSVPRRTVLTRIKSGLASWYGEVWQGRRTASGRIFDMNEMTAAHKTLPFGSKVKVTDLRNQRSVIVTITDRGALYPGRVIDLSLGAARQLRMVNTGLDPVKLELLSFQN</sequence>
<keyword evidence="6" id="KW-0449">Lipoprotein</keyword>
<dbReference type="GO" id="GO:0000270">
    <property type="term" value="P:peptidoglycan metabolic process"/>
    <property type="evidence" value="ECO:0007669"/>
    <property type="project" value="UniProtKB-UniRule"/>
</dbReference>
<feature type="domain" description="RlpA-like protein double-psi beta-barrel" evidence="5">
    <location>
        <begin position="76"/>
        <end position="163"/>
    </location>
</feature>
<proteinExistence type="inferred from homology"/>
<dbReference type="InterPro" id="IPR009009">
    <property type="entry name" value="RlpA-like_DPBB"/>
</dbReference>
<evidence type="ECO:0000256" key="4">
    <source>
        <dbReference type="RuleBase" id="RU003495"/>
    </source>
</evidence>
<comment type="caution">
    <text evidence="6">The sequence shown here is derived from an EMBL/GenBank/DDBJ whole genome shotgun (WGS) entry which is preliminary data.</text>
</comment>
<gene>
    <name evidence="3" type="primary">rlpA</name>
    <name evidence="6" type="ORF">HDF08_003165</name>
</gene>
<evidence type="ECO:0000256" key="2">
    <source>
        <dbReference type="ARBA" id="ARBA00023316"/>
    </source>
</evidence>
<dbReference type="AlphaFoldDB" id="A0A852VDW3"/>
<dbReference type="PANTHER" id="PTHR34183">
    <property type="entry name" value="ENDOLYTIC PEPTIDOGLYCAN TRANSGLYCOSYLASE RLPA"/>
    <property type="match status" value="1"/>
</dbReference>
<feature type="signal peptide" evidence="3">
    <location>
        <begin position="1"/>
        <end position="33"/>
    </location>
</feature>
<feature type="chain" id="PRO_5033170183" description="Probable endolytic peptidoglycan transglycosylase RlpA" evidence="3">
    <location>
        <begin position="34"/>
        <end position="171"/>
    </location>
</feature>
<accession>A0A852VDW3</accession>